<sequence length="62" mass="7440">MTNDDSNKATTKQKIMIEHNKRFLNTKLDNDKLETINKNEASEMIKEIIINKERYYTEMVDF</sequence>
<dbReference type="EMBL" id="PP034390">
    <property type="protein sequence ID" value="WRW34764.1"/>
    <property type="molecule type" value="Genomic_DNA"/>
</dbReference>
<accession>A0AAX4J7Q5</accession>
<dbReference type="Proteomes" id="UP001432109">
    <property type="component" value="Segment"/>
</dbReference>
<name>A0AAX4J7Q5_9CAUD</name>
<evidence type="ECO:0000313" key="1">
    <source>
        <dbReference type="EMBL" id="WRW34764.1"/>
    </source>
</evidence>
<proteinExistence type="predicted"/>
<gene>
    <name evidence="1" type="ORF">CF5_0181</name>
</gene>
<evidence type="ECO:0000313" key="2">
    <source>
        <dbReference type="Proteomes" id="UP001432109"/>
    </source>
</evidence>
<organism evidence="1 2">
    <name type="scientific">Staphylococcus phage CF5</name>
    <dbReference type="NCBI Taxonomy" id="3113739"/>
    <lineage>
        <taxon>Viruses</taxon>
        <taxon>Duplodnaviria</taxon>
        <taxon>Heunggongvirae</taxon>
        <taxon>Uroviricota</taxon>
        <taxon>Caudoviricetes</taxon>
        <taxon>Herelleviridae</taxon>
        <taxon>Twortvirinae</taxon>
        <taxon>Silviavirus</taxon>
    </lineage>
</organism>
<protein>
    <submittedName>
        <fullName evidence="1">Uncharacterized protein</fullName>
    </submittedName>
</protein>
<reference evidence="1" key="1">
    <citation type="submission" date="2023-12" db="EMBL/GenBank/DDBJ databases">
        <title>Isolation and Characterisation of Novel Lytic Bacteriophages for therapeutic applications in Prosthetic Joint Infections.</title>
        <authorList>
            <person name="Burton N."/>
            <person name="Melo L.D.R."/>
            <person name="Pearce B."/>
            <person name="Tadesse M.D."/>
            <person name="Vryonis E."/>
            <person name="Sagona A."/>
        </authorList>
    </citation>
    <scope>NUCLEOTIDE SEQUENCE</scope>
</reference>